<organism evidence="2 3">
    <name type="scientific">Actinidia rufa</name>
    <dbReference type="NCBI Taxonomy" id="165716"/>
    <lineage>
        <taxon>Eukaryota</taxon>
        <taxon>Viridiplantae</taxon>
        <taxon>Streptophyta</taxon>
        <taxon>Embryophyta</taxon>
        <taxon>Tracheophyta</taxon>
        <taxon>Spermatophyta</taxon>
        <taxon>Magnoliopsida</taxon>
        <taxon>eudicotyledons</taxon>
        <taxon>Gunneridae</taxon>
        <taxon>Pentapetalae</taxon>
        <taxon>asterids</taxon>
        <taxon>Ericales</taxon>
        <taxon>Actinidiaceae</taxon>
        <taxon>Actinidia</taxon>
    </lineage>
</organism>
<dbReference type="AlphaFoldDB" id="A0A7J0G717"/>
<accession>A0A7J0G717</accession>
<feature type="region of interest" description="Disordered" evidence="1">
    <location>
        <begin position="66"/>
        <end position="122"/>
    </location>
</feature>
<dbReference type="Proteomes" id="UP000585474">
    <property type="component" value="Unassembled WGS sequence"/>
</dbReference>
<sequence length="122" mass="13758">MHLHSRCLPRPSASSPLDNITYLMANTSQVLDLEGLHREIHGRAEQMRLMNENNAHLIQLVVAAHPPLPAAPPIPDAERSHCYHRSGDHSQNHSTGRERRERRRSPSPTPPQREMSLSPSES</sequence>
<keyword evidence="3" id="KW-1185">Reference proteome</keyword>
<feature type="compositionally biased region" description="Basic and acidic residues" evidence="1">
    <location>
        <begin position="76"/>
        <end position="99"/>
    </location>
</feature>
<name>A0A7J0G717_9ERIC</name>
<proteinExistence type="predicted"/>
<gene>
    <name evidence="2" type="ORF">Acr_18g0007640</name>
</gene>
<reference evidence="2 3" key="1">
    <citation type="submission" date="2019-07" db="EMBL/GenBank/DDBJ databases">
        <title>De Novo Assembly of kiwifruit Actinidia rufa.</title>
        <authorList>
            <person name="Sugita-Konishi S."/>
            <person name="Sato K."/>
            <person name="Mori E."/>
            <person name="Abe Y."/>
            <person name="Kisaki G."/>
            <person name="Hamano K."/>
            <person name="Suezawa K."/>
            <person name="Otani M."/>
            <person name="Fukuda T."/>
            <person name="Manabe T."/>
            <person name="Gomi K."/>
            <person name="Tabuchi M."/>
            <person name="Akimitsu K."/>
            <person name="Kataoka I."/>
        </authorList>
    </citation>
    <scope>NUCLEOTIDE SEQUENCE [LARGE SCALE GENOMIC DNA]</scope>
    <source>
        <strain evidence="3">cv. Fuchu</strain>
    </source>
</reference>
<evidence type="ECO:0000256" key="1">
    <source>
        <dbReference type="SAM" id="MobiDB-lite"/>
    </source>
</evidence>
<feature type="compositionally biased region" description="Pro residues" evidence="1">
    <location>
        <begin position="66"/>
        <end position="75"/>
    </location>
</feature>
<protein>
    <submittedName>
        <fullName evidence="2">Uncharacterized protein</fullName>
    </submittedName>
</protein>
<comment type="caution">
    <text evidence="2">The sequence shown here is derived from an EMBL/GenBank/DDBJ whole genome shotgun (WGS) entry which is preliminary data.</text>
</comment>
<evidence type="ECO:0000313" key="3">
    <source>
        <dbReference type="Proteomes" id="UP000585474"/>
    </source>
</evidence>
<evidence type="ECO:0000313" key="2">
    <source>
        <dbReference type="EMBL" id="GFZ06594.1"/>
    </source>
</evidence>
<dbReference type="EMBL" id="BJWL01000018">
    <property type="protein sequence ID" value="GFZ06594.1"/>
    <property type="molecule type" value="Genomic_DNA"/>
</dbReference>